<proteinExistence type="predicted"/>
<organism evidence="3 4">
    <name type="scientific">Viridothelium virens</name>
    <name type="common">Speckled blister lichen</name>
    <name type="synonym">Trypethelium virens</name>
    <dbReference type="NCBI Taxonomy" id="1048519"/>
    <lineage>
        <taxon>Eukaryota</taxon>
        <taxon>Fungi</taxon>
        <taxon>Dikarya</taxon>
        <taxon>Ascomycota</taxon>
        <taxon>Pezizomycotina</taxon>
        <taxon>Dothideomycetes</taxon>
        <taxon>Dothideomycetes incertae sedis</taxon>
        <taxon>Trypetheliales</taxon>
        <taxon>Trypetheliaceae</taxon>
        <taxon>Viridothelium</taxon>
    </lineage>
</organism>
<dbReference type="AlphaFoldDB" id="A0A6A6GTP5"/>
<dbReference type="PROSITE" id="PS50158">
    <property type="entry name" value="ZF_CCHC"/>
    <property type="match status" value="1"/>
</dbReference>
<dbReference type="InterPro" id="IPR001878">
    <property type="entry name" value="Znf_CCHC"/>
</dbReference>
<dbReference type="InterPro" id="IPR036875">
    <property type="entry name" value="Znf_CCHC_sf"/>
</dbReference>
<dbReference type="OrthoDB" id="3863715at2759"/>
<evidence type="ECO:0000256" key="1">
    <source>
        <dbReference type="PROSITE-ProRule" id="PRU00047"/>
    </source>
</evidence>
<evidence type="ECO:0000259" key="2">
    <source>
        <dbReference type="PROSITE" id="PS50158"/>
    </source>
</evidence>
<dbReference type="Proteomes" id="UP000800092">
    <property type="component" value="Unassembled WGS sequence"/>
</dbReference>
<name>A0A6A6GTP5_VIRVR</name>
<dbReference type="EMBL" id="ML991886">
    <property type="protein sequence ID" value="KAF2228870.1"/>
    <property type="molecule type" value="Genomic_DNA"/>
</dbReference>
<keyword evidence="1" id="KW-0862">Zinc</keyword>
<keyword evidence="1" id="KW-0479">Metal-binding</keyword>
<dbReference type="GO" id="GO:0008270">
    <property type="term" value="F:zinc ion binding"/>
    <property type="evidence" value="ECO:0007669"/>
    <property type="project" value="UniProtKB-KW"/>
</dbReference>
<reference evidence="3" key="1">
    <citation type="journal article" date="2020" name="Stud. Mycol.">
        <title>101 Dothideomycetes genomes: a test case for predicting lifestyles and emergence of pathogens.</title>
        <authorList>
            <person name="Haridas S."/>
            <person name="Albert R."/>
            <person name="Binder M."/>
            <person name="Bloem J."/>
            <person name="Labutti K."/>
            <person name="Salamov A."/>
            <person name="Andreopoulos B."/>
            <person name="Baker S."/>
            <person name="Barry K."/>
            <person name="Bills G."/>
            <person name="Bluhm B."/>
            <person name="Cannon C."/>
            <person name="Castanera R."/>
            <person name="Culley D."/>
            <person name="Daum C."/>
            <person name="Ezra D."/>
            <person name="Gonzalez J."/>
            <person name="Henrissat B."/>
            <person name="Kuo A."/>
            <person name="Liang C."/>
            <person name="Lipzen A."/>
            <person name="Lutzoni F."/>
            <person name="Magnuson J."/>
            <person name="Mondo S."/>
            <person name="Nolan M."/>
            <person name="Ohm R."/>
            <person name="Pangilinan J."/>
            <person name="Park H.-J."/>
            <person name="Ramirez L."/>
            <person name="Alfaro M."/>
            <person name="Sun H."/>
            <person name="Tritt A."/>
            <person name="Yoshinaga Y."/>
            <person name="Zwiers L.-H."/>
            <person name="Turgeon B."/>
            <person name="Goodwin S."/>
            <person name="Spatafora J."/>
            <person name="Crous P."/>
            <person name="Grigoriev I."/>
        </authorList>
    </citation>
    <scope>NUCLEOTIDE SEQUENCE</scope>
    <source>
        <strain evidence="3">Tuck. ex Michener</strain>
    </source>
</reference>
<dbReference type="Pfam" id="PF00098">
    <property type="entry name" value="zf-CCHC"/>
    <property type="match status" value="1"/>
</dbReference>
<keyword evidence="4" id="KW-1185">Reference proteome</keyword>
<evidence type="ECO:0000313" key="4">
    <source>
        <dbReference type="Proteomes" id="UP000800092"/>
    </source>
</evidence>
<accession>A0A6A6GTP5</accession>
<sequence length="124" mass="13783">MSGGQECYKCGGMGHIARNCTQGGGGFGGGHLLFLRWLWTHVQGLHPRPEVLQLRRGRPSESRLSIRIFFRACLLSMQKARPYPIHVPGIIPLPSTLVARLGDRDTSLQDSHRQFESLCSDSIT</sequence>
<protein>
    <recommendedName>
        <fullName evidence="2">CCHC-type domain-containing protein</fullName>
    </recommendedName>
</protein>
<evidence type="ECO:0000313" key="3">
    <source>
        <dbReference type="EMBL" id="KAF2228870.1"/>
    </source>
</evidence>
<dbReference type="Gene3D" id="4.10.60.10">
    <property type="entry name" value="Zinc finger, CCHC-type"/>
    <property type="match status" value="1"/>
</dbReference>
<dbReference type="SUPFAM" id="SSF57756">
    <property type="entry name" value="Retrovirus zinc finger-like domains"/>
    <property type="match status" value="1"/>
</dbReference>
<gene>
    <name evidence="3" type="ORF">EV356DRAFT_35822</name>
</gene>
<dbReference type="SMART" id="SM00343">
    <property type="entry name" value="ZnF_C2HC"/>
    <property type="match status" value="1"/>
</dbReference>
<keyword evidence="1" id="KW-0863">Zinc-finger</keyword>
<feature type="domain" description="CCHC-type" evidence="2">
    <location>
        <begin position="7"/>
        <end position="22"/>
    </location>
</feature>
<dbReference type="GO" id="GO:0003676">
    <property type="term" value="F:nucleic acid binding"/>
    <property type="evidence" value="ECO:0007669"/>
    <property type="project" value="InterPro"/>
</dbReference>